<keyword evidence="1" id="KW-1133">Transmembrane helix</keyword>
<feature type="transmembrane region" description="Helical" evidence="1">
    <location>
        <begin position="69"/>
        <end position="90"/>
    </location>
</feature>
<proteinExistence type="predicted"/>
<evidence type="ECO:0000313" key="3">
    <source>
        <dbReference type="Proteomes" id="UP000215509"/>
    </source>
</evidence>
<feature type="transmembrane region" description="Helical" evidence="1">
    <location>
        <begin position="133"/>
        <end position="154"/>
    </location>
</feature>
<dbReference type="Pfam" id="PF04307">
    <property type="entry name" value="YdjM"/>
    <property type="match status" value="1"/>
</dbReference>
<dbReference type="GO" id="GO:0016787">
    <property type="term" value="F:hydrolase activity"/>
    <property type="evidence" value="ECO:0007669"/>
    <property type="project" value="UniProtKB-KW"/>
</dbReference>
<feature type="transmembrane region" description="Helical" evidence="1">
    <location>
        <begin position="96"/>
        <end position="113"/>
    </location>
</feature>
<dbReference type="OrthoDB" id="110250at2"/>
<keyword evidence="3" id="KW-1185">Reference proteome</keyword>
<keyword evidence="2" id="KW-0378">Hydrolase</keyword>
<dbReference type="PANTHER" id="PTHR40031:SF1">
    <property type="entry name" value="MEMBRANE-BOUND METAL-DEPENDENT HYDROLASE"/>
    <property type="match status" value="1"/>
</dbReference>
<dbReference type="InterPro" id="IPR007404">
    <property type="entry name" value="YdjM-like"/>
</dbReference>
<comment type="caution">
    <text evidence="2">The sequence shown here is derived from an EMBL/GenBank/DDBJ whole genome shotgun (WGS) entry which is preliminary data.</text>
</comment>
<dbReference type="RefSeq" id="WP_094013155.1">
    <property type="nucleotide sequence ID" value="NZ_NMQW01000002.1"/>
</dbReference>
<dbReference type="InterPro" id="IPR053170">
    <property type="entry name" value="Transcription_regulator"/>
</dbReference>
<dbReference type="AlphaFoldDB" id="A0A229UXR6"/>
<dbReference type="Proteomes" id="UP000215509">
    <property type="component" value="Unassembled WGS sequence"/>
</dbReference>
<sequence>MDTGSHLLFGATLAGAAMIDPMVSSQPELFHAILAATMVGSHAPDLDTMARIKGYPTYIRIHRGFTHSLPALVLWPLLLTPPIAAGFGVWEHAVHVFVWCLIAVMLHVFMDWFNVYGVQCFRPFSSKWQHLDVLALFEPFLFGLHALGIGLWCLTSLPPGPLFLIIYGLTFAYIAFRTWLHGRAVSLVRRTVGEAGVYHVLPGLHWFRWQFVVETESYFCTGTLQGKRLFVQERYGKEADPLVVEATKTTDGVRAFLYFAQRVYVRCKERNNGYVVEWRDVRFWHKNELPFGVDVELDSNLNVVHTSFGWRKKAWDPPYV</sequence>
<gene>
    <name evidence="2" type="ORF">CF651_02010</name>
</gene>
<evidence type="ECO:0000256" key="1">
    <source>
        <dbReference type="SAM" id="Phobius"/>
    </source>
</evidence>
<accession>A0A229UXR6</accession>
<keyword evidence="1" id="KW-0812">Transmembrane</keyword>
<dbReference type="EMBL" id="NMQW01000002">
    <property type="protein sequence ID" value="OXM87905.1"/>
    <property type="molecule type" value="Genomic_DNA"/>
</dbReference>
<keyword evidence="1" id="KW-0472">Membrane</keyword>
<dbReference type="PANTHER" id="PTHR40031">
    <property type="entry name" value="HYPOTHETICAL MEMBRANE SPANNING PROTEIN"/>
    <property type="match status" value="1"/>
</dbReference>
<organism evidence="2 3">
    <name type="scientific">Paenibacillus rigui</name>
    <dbReference type="NCBI Taxonomy" id="554312"/>
    <lineage>
        <taxon>Bacteria</taxon>
        <taxon>Bacillati</taxon>
        <taxon>Bacillota</taxon>
        <taxon>Bacilli</taxon>
        <taxon>Bacillales</taxon>
        <taxon>Paenibacillaceae</taxon>
        <taxon>Paenibacillus</taxon>
    </lineage>
</organism>
<evidence type="ECO:0000313" key="2">
    <source>
        <dbReference type="EMBL" id="OXM87905.1"/>
    </source>
</evidence>
<protein>
    <submittedName>
        <fullName evidence="2">Hydrolase</fullName>
    </submittedName>
</protein>
<feature type="transmembrane region" description="Helical" evidence="1">
    <location>
        <begin position="160"/>
        <end position="180"/>
    </location>
</feature>
<reference evidence="2 3" key="1">
    <citation type="submission" date="2017-07" db="EMBL/GenBank/DDBJ databases">
        <title>Genome sequencing and assembly of Paenibacillus rigui.</title>
        <authorList>
            <person name="Mayilraj S."/>
        </authorList>
    </citation>
    <scope>NUCLEOTIDE SEQUENCE [LARGE SCALE GENOMIC DNA]</scope>
    <source>
        <strain evidence="2 3">JCM 16352</strain>
    </source>
</reference>
<name>A0A229UXR6_9BACL</name>